<feature type="compositionally biased region" description="Low complexity" evidence="1">
    <location>
        <begin position="415"/>
        <end position="434"/>
    </location>
</feature>
<dbReference type="AlphaFoldDB" id="A0A0G4FEY3"/>
<sequence>MVLKVVPEFLRWTGPGQGFELCEHAIQDKRIHLQPGQKLSLTVKPTGCAEGLKEAQEQQRNQTDEEEPTEIKTGLLEGFQDMVSIHGELVASVHCRLVWLEQKETASSSPPSRLSELDSRDALWPSLQDLLSTRSPPSDFLCQIPPRKSRASTSNSSSLPSSVGTAEQKLQRHSHRLHCAPGIDRGVLTNKTPGRLETKSPAPSLTECAGSDKDQTQPGDLLPSVCLDVSDLIRCLFKCGNSWVDSRGVVVDIEAPPHSISQSKEETANSFNQPKTVGDASSKDHHAGSSLSSLTNSLGHHSTLQSTKEQNHDSHTVSVIPAEKPIGREKSKGTDGKEFRSKPEKKDKRNPSNPMAGGLQMIPKPSPIRPEAVSDSGRSGVGSDLESDSDSEGEFGGKSTSGGARVMRPDPSGCHHSPLTSSLSPSHSSSCLSPIVPPRHPFVSPFSSAKDQKVGTDGMRNMSASHLKIKNPSLTQTQRLAQIKAQQQAAWDAIGI</sequence>
<accession>A0A0G4FEY3</accession>
<name>A0A0G4FEY3_9ALVE</name>
<evidence type="ECO:0000313" key="2">
    <source>
        <dbReference type="EMBL" id="CEM11574.1"/>
    </source>
</evidence>
<protein>
    <submittedName>
        <fullName evidence="2">Uncharacterized protein</fullName>
    </submittedName>
</protein>
<evidence type="ECO:0000256" key="1">
    <source>
        <dbReference type="SAM" id="MobiDB-lite"/>
    </source>
</evidence>
<organism evidence="2">
    <name type="scientific">Chromera velia CCMP2878</name>
    <dbReference type="NCBI Taxonomy" id="1169474"/>
    <lineage>
        <taxon>Eukaryota</taxon>
        <taxon>Sar</taxon>
        <taxon>Alveolata</taxon>
        <taxon>Colpodellida</taxon>
        <taxon>Chromeraceae</taxon>
        <taxon>Chromera</taxon>
    </lineage>
</organism>
<feature type="compositionally biased region" description="Low complexity" evidence="1">
    <location>
        <begin position="151"/>
        <end position="162"/>
    </location>
</feature>
<proteinExistence type="predicted"/>
<dbReference type="EMBL" id="CDMZ01000313">
    <property type="protein sequence ID" value="CEM11574.1"/>
    <property type="molecule type" value="Genomic_DNA"/>
</dbReference>
<feature type="region of interest" description="Disordered" evidence="1">
    <location>
        <begin position="259"/>
        <end position="458"/>
    </location>
</feature>
<feature type="compositionally biased region" description="Low complexity" evidence="1">
    <location>
        <begin position="288"/>
        <end position="304"/>
    </location>
</feature>
<feature type="compositionally biased region" description="Basic and acidic residues" evidence="1">
    <location>
        <begin position="325"/>
        <end position="350"/>
    </location>
</feature>
<reference evidence="2" key="1">
    <citation type="submission" date="2014-11" db="EMBL/GenBank/DDBJ databases">
        <authorList>
            <person name="Otto D Thomas"/>
            <person name="Naeem Raeece"/>
        </authorList>
    </citation>
    <scope>NUCLEOTIDE SEQUENCE</scope>
</reference>
<dbReference type="VEuPathDB" id="CryptoDB:Cvel_16586"/>
<gene>
    <name evidence="2" type="ORF">Cvel_16586</name>
</gene>
<feature type="region of interest" description="Disordered" evidence="1">
    <location>
        <begin position="135"/>
        <end position="220"/>
    </location>
</feature>
<feature type="compositionally biased region" description="Low complexity" evidence="1">
    <location>
        <begin position="373"/>
        <end position="384"/>
    </location>
</feature>